<name>A0A375JC46_9BURK</name>
<protein>
    <submittedName>
        <fullName evidence="5">Helix-turn-helix-domain-containing protein AraC type</fullName>
    </submittedName>
</protein>
<dbReference type="Proteomes" id="UP000256805">
    <property type="component" value="Unassembled WGS sequence"/>
</dbReference>
<proteinExistence type="predicted"/>
<accession>A0A375JC46</accession>
<evidence type="ECO:0000313" key="5">
    <source>
        <dbReference type="EMBL" id="SPS02744.1"/>
    </source>
</evidence>
<reference evidence="5 6" key="1">
    <citation type="submission" date="2018-01" db="EMBL/GenBank/DDBJ databases">
        <authorList>
            <person name="Gaut B.S."/>
            <person name="Morton B.R."/>
            <person name="Clegg M.T."/>
            <person name="Duvall M.R."/>
        </authorList>
    </citation>
    <scope>NUCLEOTIDE SEQUENCE [LARGE SCALE GENOMIC DNA]</scope>
    <source>
        <strain evidence="5">Cupriavidus taiwanensis cmp 52</strain>
    </source>
</reference>
<evidence type="ECO:0000313" key="6">
    <source>
        <dbReference type="Proteomes" id="UP000256805"/>
    </source>
</evidence>
<feature type="domain" description="HTH araC/xylS-type" evidence="4">
    <location>
        <begin position="386"/>
        <end position="444"/>
    </location>
</feature>
<dbReference type="GO" id="GO:0043565">
    <property type="term" value="F:sequence-specific DNA binding"/>
    <property type="evidence" value="ECO:0007669"/>
    <property type="project" value="InterPro"/>
</dbReference>
<keyword evidence="1" id="KW-0805">Transcription regulation</keyword>
<dbReference type="GO" id="GO:0003700">
    <property type="term" value="F:DNA-binding transcription factor activity"/>
    <property type="evidence" value="ECO:0007669"/>
    <property type="project" value="InterPro"/>
</dbReference>
<dbReference type="EMBL" id="OVTA01000091">
    <property type="protein sequence ID" value="SPS02744.1"/>
    <property type="molecule type" value="Genomic_DNA"/>
</dbReference>
<evidence type="ECO:0000256" key="3">
    <source>
        <dbReference type="ARBA" id="ARBA00023163"/>
    </source>
</evidence>
<dbReference type="SUPFAM" id="SSF46689">
    <property type="entry name" value="Homeodomain-like"/>
    <property type="match status" value="1"/>
</dbReference>
<evidence type="ECO:0000256" key="1">
    <source>
        <dbReference type="ARBA" id="ARBA00023015"/>
    </source>
</evidence>
<dbReference type="InterPro" id="IPR018060">
    <property type="entry name" value="HTH_AraC"/>
</dbReference>
<sequence length="444" mass="49838">MFLTFYFPLAASLSVPNVPESFLNKICDGNLNAAAAQASSWLDISKTVELIGLRRLYADIQMTIGVCDEAEEHYRSAQKAMRSGRHALRTASCRNAAWQALFRHRLAMALTCFARLVDDPQVEPAQRVETQLGIVGALHQLGQSRYSSDALDELAIAISDPSLCHWHEIVVTLRYDIAVQRELRNATILCDHAYWRSGLGDHAMYSGVATDGIDSMPSASDEADRHEAEALDVSGTLLRHRVKYLWHLRALARGEAAAIGGITAHLNWAQRSGFGAYLQSTRIEAVLAAITAKKPQLAEILLEPLHRMGLLASTCHRQIEYLYAFAKTHQELGRSREAMLYFSRYALVFARSLRDDSKALVSYACKRAEQAPQLDDVAVRLPARYRRAYRYLLQNLDKRDLSVRELAAEVDVTERALQSAFKQALGLSPTELIRQLRMERIRTE</sequence>
<evidence type="ECO:0000259" key="4">
    <source>
        <dbReference type="PROSITE" id="PS01124"/>
    </source>
</evidence>
<dbReference type="InterPro" id="IPR050204">
    <property type="entry name" value="AraC_XylS_family_regulators"/>
</dbReference>
<dbReference type="InterPro" id="IPR009057">
    <property type="entry name" value="Homeodomain-like_sf"/>
</dbReference>
<dbReference type="RefSeq" id="WP_035878793.1">
    <property type="nucleotide sequence ID" value="NZ_OVTA01000091.1"/>
</dbReference>
<dbReference type="PANTHER" id="PTHR46796:SF12">
    <property type="entry name" value="HTH-TYPE DNA-BINDING TRANSCRIPTIONAL ACTIVATOR EUTR"/>
    <property type="match status" value="1"/>
</dbReference>
<evidence type="ECO:0000256" key="2">
    <source>
        <dbReference type="ARBA" id="ARBA00023125"/>
    </source>
</evidence>
<dbReference type="Gene3D" id="1.10.10.60">
    <property type="entry name" value="Homeodomain-like"/>
    <property type="match status" value="1"/>
</dbReference>
<keyword evidence="3" id="KW-0804">Transcription</keyword>
<organism evidence="5 6">
    <name type="scientific">Cupriavidus taiwanensis</name>
    <dbReference type="NCBI Taxonomy" id="164546"/>
    <lineage>
        <taxon>Bacteria</taxon>
        <taxon>Pseudomonadati</taxon>
        <taxon>Pseudomonadota</taxon>
        <taxon>Betaproteobacteria</taxon>
        <taxon>Burkholderiales</taxon>
        <taxon>Burkholderiaceae</taxon>
        <taxon>Cupriavidus</taxon>
    </lineage>
</organism>
<gene>
    <name evidence="5" type="ORF">CBM2634_U270008</name>
</gene>
<keyword evidence="2" id="KW-0238">DNA-binding</keyword>
<dbReference type="AlphaFoldDB" id="A0A375JC46"/>
<dbReference type="PROSITE" id="PS01124">
    <property type="entry name" value="HTH_ARAC_FAMILY_2"/>
    <property type="match status" value="1"/>
</dbReference>
<dbReference type="PANTHER" id="PTHR46796">
    <property type="entry name" value="HTH-TYPE TRANSCRIPTIONAL ACTIVATOR RHAS-RELATED"/>
    <property type="match status" value="1"/>
</dbReference>